<dbReference type="InterPro" id="IPR027558">
    <property type="entry name" value="Pre_pil_HX9DG_C"/>
</dbReference>
<keyword evidence="1" id="KW-0472">Membrane</keyword>
<dbReference type="NCBIfam" id="TIGR02532">
    <property type="entry name" value="IV_pilin_GFxxxE"/>
    <property type="match status" value="1"/>
</dbReference>
<evidence type="ECO:0000313" key="4">
    <source>
        <dbReference type="Proteomes" id="UP000317093"/>
    </source>
</evidence>
<dbReference type="Gene3D" id="3.30.700.10">
    <property type="entry name" value="Glycoprotein, Type 4 Pilin"/>
    <property type="match status" value="1"/>
</dbReference>
<dbReference type="KEGG" id="knv:Pan216_57120"/>
<dbReference type="Pfam" id="PF07963">
    <property type="entry name" value="N_methyl"/>
    <property type="match status" value="1"/>
</dbReference>
<dbReference type="InterPro" id="IPR012902">
    <property type="entry name" value="N_methyl_site"/>
</dbReference>
<keyword evidence="1" id="KW-1133">Transmembrane helix</keyword>
<evidence type="ECO:0000313" key="3">
    <source>
        <dbReference type="EMBL" id="QDU64819.1"/>
    </source>
</evidence>
<keyword evidence="1" id="KW-0812">Transmembrane</keyword>
<reference evidence="3 4" key="1">
    <citation type="submission" date="2019-02" db="EMBL/GenBank/DDBJ databases">
        <title>Deep-cultivation of Planctomycetes and their phenomic and genomic characterization uncovers novel biology.</title>
        <authorList>
            <person name="Wiegand S."/>
            <person name="Jogler M."/>
            <person name="Boedeker C."/>
            <person name="Pinto D."/>
            <person name="Vollmers J."/>
            <person name="Rivas-Marin E."/>
            <person name="Kohn T."/>
            <person name="Peeters S.H."/>
            <person name="Heuer A."/>
            <person name="Rast P."/>
            <person name="Oberbeckmann S."/>
            <person name="Bunk B."/>
            <person name="Jeske O."/>
            <person name="Meyerdierks A."/>
            <person name="Storesund J.E."/>
            <person name="Kallscheuer N."/>
            <person name="Luecker S."/>
            <person name="Lage O.M."/>
            <person name="Pohl T."/>
            <person name="Merkel B.J."/>
            <person name="Hornburger P."/>
            <person name="Mueller R.-W."/>
            <person name="Bruemmer F."/>
            <person name="Labrenz M."/>
            <person name="Spormann A.M."/>
            <person name="Op den Camp H."/>
            <person name="Overmann J."/>
            <person name="Amann R."/>
            <person name="Jetten M.S.M."/>
            <person name="Mascher T."/>
            <person name="Medema M.H."/>
            <person name="Devos D.P."/>
            <person name="Kaster A.-K."/>
            <person name="Ovreas L."/>
            <person name="Rohde M."/>
            <person name="Galperin M.Y."/>
            <person name="Jogler C."/>
        </authorList>
    </citation>
    <scope>NUCLEOTIDE SEQUENCE [LARGE SCALE GENOMIC DNA]</scope>
    <source>
        <strain evidence="3 4">Pan216</strain>
    </source>
</reference>
<keyword evidence="4" id="KW-1185">Reference proteome</keyword>
<organism evidence="3 4">
    <name type="scientific">Kolteria novifilia</name>
    <dbReference type="NCBI Taxonomy" id="2527975"/>
    <lineage>
        <taxon>Bacteria</taxon>
        <taxon>Pseudomonadati</taxon>
        <taxon>Planctomycetota</taxon>
        <taxon>Planctomycetia</taxon>
        <taxon>Kolteriales</taxon>
        <taxon>Kolteriaceae</taxon>
        <taxon>Kolteria</taxon>
    </lineage>
</organism>
<feature type="transmembrane region" description="Helical" evidence="1">
    <location>
        <begin position="12"/>
        <end position="32"/>
    </location>
</feature>
<dbReference type="OrthoDB" id="287493at2"/>
<dbReference type="NCBIfam" id="TIGR04294">
    <property type="entry name" value="pre_pil_HX9DG"/>
    <property type="match status" value="1"/>
</dbReference>
<dbReference type="EMBL" id="CP036279">
    <property type="protein sequence ID" value="QDU64819.1"/>
    <property type="molecule type" value="Genomic_DNA"/>
</dbReference>
<dbReference type="RefSeq" id="WP_145263281.1">
    <property type="nucleotide sequence ID" value="NZ_CP036279.1"/>
</dbReference>
<gene>
    <name evidence="3" type="ORF">Pan216_57120</name>
</gene>
<dbReference type="SUPFAM" id="SSF54523">
    <property type="entry name" value="Pili subunits"/>
    <property type="match status" value="1"/>
</dbReference>
<accession>A0A518BCY0</accession>
<protein>
    <recommendedName>
        <fullName evidence="2">DUF1559 domain-containing protein</fullName>
    </recommendedName>
</protein>
<sequence length="315" mass="34688">MRARTRRAFTLVELLVVIAIIGVLVALLLPAIQQAREAARRAQCTNHLKQLGTALHNYHDVFDVLPAASYCGVPGSTAIAHCHTWMESVFPYLDQTRVFERINFNVANHQDVNPDVLNDLMIATLICPSDPDGGLFPNSRESSYTPGSGESMGASYVPSAGPIHMNTCPIAELSPNINCKSTGGAREAVEAPGMFNGGYRSYRFKDATDGLTKTFMVGETLPIYSSFHMYFASHMHIGTTNPPPNYHKIYKTCPKSRDSRVSNCYAHMGGFKSEHPGGVNMAMGDGSVRFINEAIDYRTWVFLGDREDGELLENF</sequence>
<evidence type="ECO:0000256" key="1">
    <source>
        <dbReference type="SAM" id="Phobius"/>
    </source>
</evidence>
<dbReference type="InterPro" id="IPR045584">
    <property type="entry name" value="Pilin-like"/>
</dbReference>
<name>A0A518BCY0_9BACT</name>
<dbReference type="PANTHER" id="PTHR30093">
    <property type="entry name" value="GENERAL SECRETION PATHWAY PROTEIN G"/>
    <property type="match status" value="1"/>
</dbReference>
<dbReference type="AlphaFoldDB" id="A0A518BCY0"/>
<evidence type="ECO:0000259" key="2">
    <source>
        <dbReference type="Pfam" id="PF07596"/>
    </source>
</evidence>
<dbReference type="PANTHER" id="PTHR30093:SF2">
    <property type="entry name" value="TYPE II SECRETION SYSTEM PROTEIN H"/>
    <property type="match status" value="1"/>
</dbReference>
<dbReference type="Pfam" id="PF07596">
    <property type="entry name" value="SBP_bac_10"/>
    <property type="match status" value="1"/>
</dbReference>
<dbReference type="InterPro" id="IPR011453">
    <property type="entry name" value="DUF1559"/>
</dbReference>
<proteinExistence type="predicted"/>
<dbReference type="Proteomes" id="UP000317093">
    <property type="component" value="Chromosome"/>
</dbReference>
<feature type="domain" description="DUF1559" evidence="2">
    <location>
        <begin position="33"/>
        <end position="296"/>
    </location>
</feature>